<gene>
    <name evidence="6" type="ORF">DW682_04280</name>
</gene>
<keyword evidence="7" id="KW-1185">Reference proteome</keyword>
<sequence>MRNVNGPRLLLDTNILLDAVSLGRPQSAEAREVLRRCNGFGELALVAPTSLNDAFYVLRKQYGLERARILLNNMMELVCIVPISAEECLMSVASDEPDFEDGMIRACAELNDVDFILTRDAAAYRRSTVRSMTCAEYLEVFPLNPLA</sequence>
<dbReference type="Gene3D" id="3.40.50.1010">
    <property type="entry name" value="5'-nuclease"/>
    <property type="match status" value="1"/>
</dbReference>
<dbReference type="GO" id="GO:0004518">
    <property type="term" value="F:nuclease activity"/>
    <property type="evidence" value="ECO:0007669"/>
    <property type="project" value="UniProtKB-KW"/>
</dbReference>
<evidence type="ECO:0000256" key="3">
    <source>
        <dbReference type="ARBA" id="ARBA00022801"/>
    </source>
</evidence>
<keyword evidence="1" id="KW-0540">Nuclease</keyword>
<dbReference type="Proteomes" id="UP000283983">
    <property type="component" value="Unassembled WGS sequence"/>
</dbReference>
<dbReference type="AlphaFoldDB" id="A0A414NHN3"/>
<evidence type="ECO:0000313" key="6">
    <source>
        <dbReference type="EMBL" id="RHF39233.1"/>
    </source>
</evidence>
<keyword evidence="4" id="KW-0460">Magnesium</keyword>
<keyword evidence="2" id="KW-0479">Metal-binding</keyword>
<name>A0A414NHN3_9ACTN</name>
<dbReference type="Pfam" id="PF13470">
    <property type="entry name" value="PIN_3"/>
    <property type="match status" value="1"/>
</dbReference>
<reference evidence="6 7" key="1">
    <citation type="submission" date="2018-08" db="EMBL/GenBank/DDBJ databases">
        <title>A genome reference for cultivated species of the human gut microbiota.</title>
        <authorList>
            <person name="Zou Y."/>
            <person name="Xue W."/>
            <person name="Luo G."/>
        </authorList>
    </citation>
    <scope>NUCLEOTIDE SEQUENCE [LARGE SCALE GENOMIC DNA]</scope>
    <source>
        <strain evidence="6 7">AM25-33</strain>
    </source>
</reference>
<evidence type="ECO:0000256" key="2">
    <source>
        <dbReference type="ARBA" id="ARBA00022723"/>
    </source>
</evidence>
<dbReference type="GO" id="GO:0016787">
    <property type="term" value="F:hydrolase activity"/>
    <property type="evidence" value="ECO:0007669"/>
    <property type="project" value="UniProtKB-KW"/>
</dbReference>
<dbReference type="SUPFAM" id="SSF88723">
    <property type="entry name" value="PIN domain-like"/>
    <property type="match status" value="1"/>
</dbReference>
<organism evidence="6 7">
    <name type="scientific">Collinsella intestinalis</name>
    <dbReference type="NCBI Taxonomy" id="147207"/>
    <lineage>
        <taxon>Bacteria</taxon>
        <taxon>Bacillati</taxon>
        <taxon>Actinomycetota</taxon>
        <taxon>Coriobacteriia</taxon>
        <taxon>Coriobacteriales</taxon>
        <taxon>Coriobacteriaceae</taxon>
        <taxon>Collinsella</taxon>
    </lineage>
</organism>
<proteinExistence type="predicted"/>
<dbReference type="InterPro" id="IPR002716">
    <property type="entry name" value="PIN_dom"/>
</dbReference>
<dbReference type="GO" id="GO:0046872">
    <property type="term" value="F:metal ion binding"/>
    <property type="evidence" value="ECO:0007669"/>
    <property type="project" value="UniProtKB-KW"/>
</dbReference>
<comment type="caution">
    <text evidence="6">The sequence shown here is derived from an EMBL/GenBank/DDBJ whole genome shotgun (WGS) entry which is preliminary data.</text>
</comment>
<keyword evidence="3" id="KW-0378">Hydrolase</keyword>
<feature type="domain" description="PIN" evidence="5">
    <location>
        <begin position="8"/>
        <end position="121"/>
    </location>
</feature>
<evidence type="ECO:0000313" key="7">
    <source>
        <dbReference type="Proteomes" id="UP000283983"/>
    </source>
</evidence>
<dbReference type="EMBL" id="QSLJ01000001">
    <property type="protein sequence ID" value="RHF39233.1"/>
    <property type="molecule type" value="Genomic_DNA"/>
</dbReference>
<dbReference type="InParanoid" id="A0A414NHN3"/>
<evidence type="ECO:0000256" key="4">
    <source>
        <dbReference type="ARBA" id="ARBA00022842"/>
    </source>
</evidence>
<evidence type="ECO:0000256" key="1">
    <source>
        <dbReference type="ARBA" id="ARBA00022722"/>
    </source>
</evidence>
<protein>
    <submittedName>
        <fullName evidence="6">PIN domain-containing protein</fullName>
    </submittedName>
</protein>
<dbReference type="InterPro" id="IPR029060">
    <property type="entry name" value="PIN-like_dom_sf"/>
</dbReference>
<accession>A0A414NHN3</accession>
<evidence type="ECO:0000259" key="5">
    <source>
        <dbReference type="Pfam" id="PF13470"/>
    </source>
</evidence>